<dbReference type="InterPro" id="IPR020850">
    <property type="entry name" value="GED_dom"/>
</dbReference>
<feature type="compositionally biased region" description="Pro residues" evidence="1">
    <location>
        <begin position="684"/>
        <end position="693"/>
    </location>
</feature>
<dbReference type="Pfam" id="PF02212">
    <property type="entry name" value="GED"/>
    <property type="match status" value="1"/>
</dbReference>
<dbReference type="AlphaFoldDB" id="A0A830H5Y7"/>
<feature type="region of interest" description="Disordered" evidence="1">
    <location>
        <begin position="1"/>
        <end position="46"/>
    </location>
</feature>
<dbReference type="GO" id="GO:0005737">
    <property type="term" value="C:cytoplasm"/>
    <property type="evidence" value="ECO:0007669"/>
    <property type="project" value="TreeGrafter"/>
</dbReference>
<proteinExistence type="predicted"/>
<dbReference type="GO" id="GO:0003924">
    <property type="term" value="F:GTPase activity"/>
    <property type="evidence" value="ECO:0007669"/>
    <property type="project" value="InterPro"/>
</dbReference>
<dbReference type="GO" id="GO:0016020">
    <property type="term" value="C:membrane"/>
    <property type="evidence" value="ECO:0007669"/>
    <property type="project" value="TreeGrafter"/>
</dbReference>
<feature type="compositionally biased region" description="Low complexity" evidence="1">
    <location>
        <begin position="292"/>
        <end position="319"/>
    </location>
</feature>
<dbReference type="PANTHER" id="PTHR11566">
    <property type="entry name" value="DYNAMIN"/>
    <property type="match status" value="1"/>
</dbReference>
<organism evidence="4 5">
    <name type="scientific">Pycnococcus provasolii</name>
    <dbReference type="NCBI Taxonomy" id="41880"/>
    <lineage>
        <taxon>Eukaryota</taxon>
        <taxon>Viridiplantae</taxon>
        <taxon>Chlorophyta</taxon>
        <taxon>Pseudoscourfieldiophyceae</taxon>
        <taxon>Pseudoscourfieldiales</taxon>
        <taxon>Pycnococcaceae</taxon>
        <taxon>Pycnococcus</taxon>
    </lineage>
</organism>
<dbReference type="EMBL" id="BNJQ01000003">
    <property type="protein sequence ID" value="GHP02454.1"/>
    <property type="molecule type" value="Genomic_DNA"/>
</dbReference>
<dbReference type="InterPro" id="IPR001849">
    <property type="entry name" value="PH_domain"/>
</dbReference>
<dbReference type="GO" id="GO:0005525">
    <property type="term" value="F:GTP binding"/>
    <property type="evidence" value="ECO:0007669"/>
    <property type="project" value="UniProtKB-KW"/>
</dbReference>
<dbReference type="GO" id="GO:0008017">
    <property type="term" value="F:microtubule binding"/>
    <property type="evidence" value="ECO:0007669"/>
    <property type="project" value="TreeGrafter"/>
</dbReference>
<gene>
    <name evidence="4" type="ORF">PPROV_000121100</name>
</gene>
<dbReference type="SMART" id="SM00233">
    <property type="entry name" value="PH"/>
    <property type="match status" value="1"/>
</dbReference>
<dbReference type="OrthoDB" id="5562561at2759"/>
<dbReference type="InterPro" id="IPR011993">
    <property type="entry name" value="PH-like_dom_sf"/>
</dbReference>
<evidence type="ECO:0000256" key="1">
    <source>
        <dbReference type="SAM" id="MobiDB-lite"/>
    </source>
</evidence>
<evidence type="ECO:0000259" key="3">
    <source>
        <dbReference type="PROSITE" id="PS51388"/>
    </source>
</evidence>
<feature type="domain" description="PH" evidence="2">
    <location>
        <begin position="336"/>
        <end position="463"/>
    </location>
</feature>
<feature type="region of interest" description="Disordered" evidence="1">
    <location>
        <begin position="640"/>
        <end position="693"/>
    </location>
</feature>
<keyword evidence="5" id="KW-1185">Reference proteome</keyword>
<dbReference type="PANTHER" id="PTHR11566:SF21">
    <property type="entry name" value="DYNAMIN RELATED PROTEIN 1, ISOFORM A"/>
    <property type="match status" value="1"/>
</dbReference>
<dbReference type="InterPro" id="IPR022812">
    <property type="entry name" value="Dynamin"/>
</dbReference>
<name>A0A830H5Y7_9CHLO</name>
<dbReference type="Pfam" id="PF01031">
    <property type="entry name" value="Dynamin_M"/>
    <property type="match status" value="1"/>
</dbReference>
<feature type="compositionally biased region" description="Basic and acidic residues" evidence="1">
    <location>
        <begin position="320"/>
        <end position="331"/>
    </location>
</feature>
<feature type="compositionally biased region" description="Basic and acidic residues" evidence="1">
    <location>
        <begin position="647"/>
        <end position="659"/>
    </location>
</feature>
<reference evidence="4" key="1">
    <citation type="submission" date="2020-10" db="EMBL/GenBank/DDBJ databases">
        <title>Unveiling of a novel bifunctional photoreceptor, Dualchrome1, isolated from a cosmopolitan green alga.</title>
        <authorList>
            <person name="Suzuki S."/>
            <person name="Kawachi M."/>
        </authorList>
    </citation>
    <scope>NUCLEOTIDE SEQUENCE</scope>
    <source>
        <strain evidence="4">NIES 2893</strain>
    </source>
</reference>
<dbReference type="Pfam" id="PF00169">
    <property type="entry name" value="PH"/>
    <property type="match status" value="1"/>
</dbReference>
<dbReference type="Gene3D" id="1.20.120.1240">
    <property type="entry name" value="Dynamin, middle domain"/>
    <property type="match status" value="1"/>
</dbReference>
<accession>A0A830H5Y7</accession>
<feature type="region of interest" description="Disordered" evidence="1">
    <location>
        <begin position="278"/>
        <end position="331"/>
    </location>
</feature>
<dbReference type="InterPro" id="IPR000375">
    <property type="entry name" value="Dynamin_stalk"/>
</dbReference>
<comment type="caution">
    <text evidence="4">The sequence shown here is derived from an EMBL/GenBank/DDBJ whole genome shotgun (WGS) entry which is preliminary data.</text>
</comment>
<evidence type="ECO:0000259" key="2">
    <source>
        <dbReference type="PROSITE" id="PS50003"/>
    </source>
</evidence>
<evidence type="ECO:0000313" key="4">
    <source>
        <dbReference type="EMBL" id="GHP02454.1"/>
    </source>
</evidence>
<dbReference type="GO" id="GO:0005874">
    <property type="term" value="C:microtubule"/>
    <property type="evidence" value="ECO:0007669"/>
    <property type="project" value="TreeGrafter"/>
</dbReference>
<sequence>MQQLFSSISSSSPRTTSEKGGGAGKESASSSDLLGHHHSESRASVPRAVAANLRGKITSKLDVARTDLALVKNAPEAASAAKPDQTLVMEQCRLFSREFQEQLNSVEIASRIRRSFGGGTDGLRHRLRMIDLTSAFEQTRVDSMLRQGDGYQPHLVSPEAGLRLLMADVLEQARIPAEQCVRDVHALLQSAAKAACDDAMYTATPPNALLSESVKEQSALNIHQCHALLTQSADSALSRWREEAIKAVSTIISMEQSHVSAKYFRHVTEAAALEAAAARSRREVSRSGTNETNASDTTTSSTTTSAPSTSRTTTPTADANKARDSRLPSSSKDRALDIDMEYLEKQNKHGVWQRRWFVLDTSRNCLFYYKEDKEHHSAPPRGRIDLLDAIVTDMKISAGSPQARDSRMAVDMGVGEEPVSLLLGISNKEKGKPVWKDHPTVVLRCPSIETKFEWFAKLRSATSTESGRRAALLARGGGGGNSTIDMAMENKESDSEDDEVASTVGEDITVTYHSNAPPPTALQAHEAAVRLHAYVDVTLGSLSSAIPKAVVHLMVRRAERELVDRLYKSVFDLSPRALARLFTANQHEVDAANERISQLESTVAELESATEWLSRHSTEIETGPGQASVVFVPRHVLTAAGMSPRDISPREGMMEETKKTSSQQQQQQPPPVPPRKPNGGGRRAPPPPPPSAA</sequence>
<dbReference type="Gene3D" id="2.30.29.30">
    <property type="entry name" value="Pleckstrin-homology domain (PH domain)/Phosphotyrosine-binding domain (PTB)"/>
    <property type="match status" value="1"/>
</dbReference>
<feature type="domain" description="GED" evidence="3">
    <location>
        <begin position="524"/>
        <end position="621"/>
    </location>
</feature>
<dbReference type="Proteomes" id="UP000660262">
    <property type="component" value="Unassembled WGS sequence"/>
</dbReference>
<dbReference type="InterPro" id="IPR003130">
    <property type="entry name" value="GED"/>
</dbReference>
<feature type="compositionally biased region" description="Low complexity" evidence="1">
    <location>
        <begin position="1"/>
        <end position="12"/>
    </location>
</feature>
<dbReference type="PROSITE" id="PS50003">
    <property type="entry name" value="PH_DOMAIN"/>
    <property type="match status" value="1"/>
</dbReference>
<dbReference type="PROSITE" id="PS51388">
    <property type="entry name" value="GED"/>
    <property type="match status" value="1"/>
</dbReference>
<evidence type="ECO:0008006" key="6">
    <source>
        <dbReference type="Google" id="ProtNLM"/>
    </source>
</evidence>
<protein>
    <recommendedName>
        <fullName evidence="6">PH domain-containing protein</fullName>
    </recommendedName>
</protein>
<evidence type="ECO:0000313" key="5">
    <source>
        <dbReference type="Proteomes" id="UP000660262"/>
    </source>
</evidence>
<dbReference type="SUPFAM" id="SSF50729">
    <property type="entry name" value="PH domain-like"/>
    <property type="match status" value="1"/>
</dbReference>